<name>A0A8J3I4P5_9CHLR</name>
<dbReference type="PANTHER" id="PTHR43304:SF1">
    <property type="entry name" value="PAC DOMAIN-CONTAINING PROTEIN"/>
    <property type="match status" value="1"/>
</dbReference>
<dbReference type="SUPFAM" id="SSF55874">
    <property type="entry name" value="ATPase domain of HSP90 chaperone/DNA topoisomerase II/histidine kinase"/>
    <property type="match status" value="1"/>
</dbReference>
<comment type="caution">
    <text evidence="10">The sequence shown here is derived from an EMBL/GenBank/DDBJ whole genome shotgun (WGS) entry which is preliminary data.</text>
</comment>
<proteinExistence type="predicted"/>
<evidence type="ECO:0000256" key="5">
    <source>
        <dbReference type="ARBA" id="ARBA00022777"/>
    </source>
</evidence>
<dbReference type="Gene3D" id="3.30.450.20">
    <property type="entry name" value="PAS domain"/>
    <property type="match status" value="4"/>
</dbReference>
<dbReference type="PROSITE" id="PS50109">
    <property type="entry name" value="HIS_KIN"/>
    <property type="match status" value="1"/>
</dbReference>
<dbReference type="InterPro" id="IPR005467">
    <property type="entry name" value="His_kinase_dom"/>
</dbReference>
<dbReference type="RefSeq" id="WP_220196344.1">
    <property type="nucleotide sequence ID" value="NZ_BNJF01000002.1"/>
</dbReference>
<comment type="catalytic activity">
    <reaction evidence="1">
        <text>ATP + protein L-histidine = ADP + protein N-phospho-L-histidine.</text>
        <dbReference type="EC" id="2.7.13.3"/>
    </reaction>
</comment>
<gene>
    <name evidence="10" type="ORF">KSX_51810</name>
</gene>
<dbReference type="Gene3D" id="1.10.287.130">
    <property type="match status" value="1"/>
</dbReference>
<dbReference type="InterPro" id="IPR036890">
    <property type="entry name" value="HATPase_C_sf"/>
</dbReference>
<dbReference type="Pfam" id="PF00512">
    <property type="entry name" value="HisKA"/>
    <property type="match status" value="1"/>
</dbReference>
<evidence type="ECO:0000259" key="8">
    <source>
        <dbReference type="PROSITE" id="PS50112"/>
    </source>
</evidence>
<feature type="domain" description="Histidine kinase" evidence="7">
    <location>
        <begin position="512"/>
        <end position="745"/>
    </location>
</feature>
<dbReference type="InterPro" id="IPR003594">
    <property type="entry name" value="HATPase_dom"/>
</dbReference>
<sequence length="745" mass="84599">MSVSHSHQPEERNQPHQRYEAPENRFLAIMQEDADIFWIVTLDGSMQERCPSWQTFTGQQEHEYFGRGWRDALHPADQLLIAEAVTQAASTGSTTRRECHIRRYDGTYCLVDLRAIPVRESDGSILEVIVCGTDITGQEQRGQMSEAGVQLALKASGVGMWDWDLITNQINCTDQGKAILGVSPDLPLNYKGFLETLSPEDREPVDQFLADVINERAEYQIEYRIRWPDGSIHWISDRGQVITDAQGYPVHVLGAVINITELKQAEEQVTTILESITDHFWSVDPEWRFTYMNQKAEELTGSSREMVQGKILWDVTPDLLGTPFEHYYRAAMVMKQTMHFEALHPTSQRWVEVHVYPTQNGLSIYMQDITERKRGEEALRESEMRFRGLVESNIIGIIVSDLTGTIYEANDAFLSLLGYTHEDLKAGRMNWITMTVPEDRALSIQTVEEMLATNRFRPFEKDYITKDGKRVPVLIGGTLFRQEGASPLLIAFVLDLTARKEIERQKDLMLGMTSHELKTPLAALKGTFQLLQRRAKRLGTQIDNLSPEMRAFFDDLMERLAASVQLVDVQTHLINDLLDVSRISANTLEISLEHCELTSIVRETVENVRMVAPEHKLQLDLPEHTTVMVHADRARIGQVVTNYLTNAIRYSSADQPIHIGLTIQKGMARVWVRDQGPGITKEAQKELWQRFYQVKGVPAQNGSGKGLGLGLYICRTLIDQHHGEVGVESIPGKGSTFWFTLPIIK</sequence>
<dbReference type="NCBIfam" id="TIGR00229">
    <property type="entry name" value="sensory_box"/>
    <property type="match status" value="4"/>
</dbReference>
<dbReference type="InterPro" id="IPR004358">
    <property type="entry name" value="Sig_transdc_His_kin-like_C"/>
</dbReference>
<feature type="domain" description="PAC" evidence="9">
    <location>
        <begin position="457"/>
        <end position="508"/>
    </location>
</feature>
<dbReference type="GO" id="GO:0000155">
    <property type="term" value="F:phosphorelay sensor kinase activity"/>
    <property type="evidence" value="ECO:0007669"/>
    <property type="project" value="InterPro"/>
</dbReference>
<keyword evidence="3" id="KW-0597">Phosphoprotein</keyword>
<dbReference type="Gene3D" id="2.10.70.100">
    <property type="match status" value="1"/>
</dbReference>
<dbReference type="InterPro" id="IPR000014">
    <property type="entry name" value="PAS"/>
</dbReference>
<feature type="domain" description="PAS" evidence="8">
    <location>
        <begin position="22"/>
        <end position="92"/>
    </location>
</feature>
<evidence type="ECO:0000313" key="10">
    <source>
        <dbReference type="EMBL" id="GHO47018.1"/>
    </source>
</evidence>
<keyword evidence="5" id="KW-0418">Kinase</keyword>
<dbReference type="PANTHER" id="PTHR43304">
    <property type="entry name" value="PHYTOCHROME-LIKE PROTEIN CPH1"/>
    <property type="match status" value="1"/>
</dbReference>
<evidence type="ECO:0000259" key="7">
    <source>
        <dbReference type="PROSITE" id="PS50109"/>
    </source>
</evidence>
<dbReference type="Gene3D" id="3.30.565.10">
    <property type="entry name" value="Histidine kinase-like ATPase, C-terminal domain"/>
    <property type="match status" value="1"/>
</dbReference>
<feature type="domain" description="PAC" evidence="9">
    <location>
        <begin position="95"/>
        <end position="147"/>
    </location>
</feature>
<evidence type="ECO:0000259" key="9">
    <source>
        <dbReference type="PROSITE" id="PS50113"/>
    </source>
</evidence>
<dbReference type="PROSITE" id="PS50112">
    <property type="entry name" value="PAS"/>
    <property type="match status" value="3"/>
</dbReference>
<reference evidence="10" key="1">
    <citation type="submission" date="2020-10" db="EMBL/GenBank/DDBJ databases">
        <title>Taxonomic study of unclassified bacteria belonging to the class Ktedonobacteria.</title>
        <authorList>
            <person name="Yabe S."/>
            <person name="Wang C.M."/>
            <person name="Zheng Y."/>
            <person name="Sakai Y."/>
            <person name="Cavaletti L."/>
            <person name="Monciardini P."/>
            <person name="Donadio S."/>
        </authorList>
    </citation>
    <scope>NUCLEOTIDE SEQUENCE</scope>
    <source>
        <strain evidence="10">SOSP1-1</strain>
    </source>
</reference>
<dbReference type="Pfam" id="PF08447">
    <property type="entry name" value="PAS_3"/>
    <property type="match status" value="2"/>
</dbReference>
<dbReference type="InterPro" id="IPR035965">
    <property type="entry name" value="PAS-like_dom_sf"/>
</dbReference>
<dbReference type="SMART" id="SM00086">
    <property type="entry name" value="PAC"/>
    <property type="match status" value="4"/>
</dbReference>
<dbReference type="InterPro" id="IPR013656">
    <property type="entry name" value="PAS_4"/>
</dbReference>
<dbReference type="AlphaFoldDB" id="A0A8J3I4P5"/>
<dbReference type="EC" id="2.7.13.3" evidence="2"/>
<dbReference type="InterPro" id="IPR001610">
    <property type="entry name" value="PAC"/>
</dbReference>
<evidence type="ECO:0000313" key="11">
    <source>
        <dbReference type="Proteomes" id="UP000612362"/>
    </source>
</evidence>
<keyword evidence="6" id="KW-0902">Two-component regulatory system</keyword>
<keyword evidence="11" id="KW-1185">Reference proteome</keyword>
<dbReference type="InterPro" id="IPR003661">
    <property type="entry name" value="HisK_dim/P_dom"/>
</dbReference>
<dbReference type="SUPFAM" id="SSF55785">
    <property type="entry name" value="PYP-like sensor domain (PAS domain)"/>
    <property type="match status" value="4"/>
</dbReference>
<dbReference type="Proteomes" id="UP000612362">
    <property type="component" value="Unassembled WGS sequence"/>
</dbReference>
<dbReference type="CDD" id="cd00075">
    <property type="entry name" value="HATPase"/>
    <property type="match status" value="1"/>
</dbReference>
<dbReference type="Pfam" id="PF08448">
    <property type="entry name" value="PAS_4"/>
    <property type="match status" value="1"/>
</dbReference>
<dbReference type="PROSITE" id="PS50113">
    <property type="entry name" value="PAC"/>
    <property type="match status" value="3"/>
</dbReference>
<dbReference type="SMART" id="SM00388">
    <property type="entry name" value="HisKA"/>
    <property type="match status" value="1"/>
</dbReference>
<dbReference type="InterPro" id="IPR013655">
    <property type="entry name" value="PAS_fold_3"/>
</dbReference>
<dbReference type="Pfam" id="PF13426">
    <property type="entry name" value="PAS_9"/>
    <property type="match status" value="1"/>
</dbReference>
<evidence type="ECO:0000256" key="1">
    <source>
        <dbReference type="ARBA" id="ARBA00000085"/>
    </source>
</evidence>
<dbReference type="Pfam" id="PF02518">
    <property type="entry name" value="HATPase_c"/>
    <property type="match status" value="1"/>
</dbReference>
<dbReference type="PRINTS" id="PR00344">
    <property type="entry name" value="BCTRLSENSOR"/>
</dbReference>
<dbReference type="CDD" id="cd00082">
    <property type="entry name" value="HisKA"/>
    <property type="match status" value="1"/>
</dbReference>
<feature type="domain" description="PAS" evidence="8">
    <location>
        <begin position="382"/>
        <end position="454"/>
    </location>
</feature>
<dbReference type="FunFam" id="3.30.565.10:FF:000006">
    <property type="entry name" value="Sensor histidine kinase WalK"/>
    <property type="match status" value="1"/>
</dbReference>
<dbReference type="InterPro" id="IPR036097">
    <property type="entry name" value="HisK_dim/P_sf"/>
</dbReference>
<organism evidence="10 11">
    <name type="scientific">Ktedonospora formicarum</name>
    <dbReference type="NCBI Taxonomy" id="2778364"/>
    <lineage>
        <taxon>Bacteria</taxon>
        <taxon>Bacillati</taxon>
        <taxon>Chloroflexota</taxon>
        <taxon>Ktedonobacteria</taxon>
        <taxon>Ktedonobacterales</taxon>
        <taxon>Ktedonobacteraceae</taxon>
        <taxon>Ktedonospora</taxon>
    </lineage>
</organism>
<dbReference type="SMART" id="SM00387">
    <property type="entry name" value="HATPase_c"/>
    <property type="match status" value="1"/>
</dbReference>
<dbReference type="CDD" id="cd00130">
    <property type="entry name" value="PAS"/>
    <property type="match status" value="4"/>
</dbReference>
<accession>A0A8J3I4P5</accession>
<feature type="domain" description="PAS" evidence="8">
    <location>
        <begin position="265"/>
        <end position="310"/>
    </location>
</feature>
<evidence type="ECO:0000256" key="2">
    <source>
        <dbReference type="ARBA" id="ARBA00012438"/>
    </source>
</evidence>
<dbReference type="EMBL" id="BNJF01000002">
    <property type="protein sequence ID" value="GHO47018.1"/>
    <property type="molecule type" value="Genomic_DNA"/>
</dbReference>
<evidence type="ECO:0000256" key="4">
    <source>
        <dbReference type="ARBA" id="ARBA00022679"/>
    </source>
</evidence>
<evidence type="ECO:0000256" key="6">
    <source>
        <dbReference type="ARBA" id="ARBA00023012"/>
    </source>
</evidence>
<dbReference type="SMART" id="SM00091">
    <property type="entry name" value="PAS"/>
    <property type="match status" value="4"/>
</dbReference>
<dbReference type="InterPro" id="IPR000700">
    <property type="entry name" value="PAS-assoc_C"/>
</dbReference>
<protein>
    <recommendedName>
        <fullName evidence="2">histidine kinase</fullName>
        <ecNumber evidence="2">2.7.13.3</ecNumber>
    </recommendedName>
</protein>
<evidence type="ECO:0000256" key="3">
    <source>
        <dbReference type="ARBA" id="ARBA00022553"/>
    </source>
</evidence>
<dbReference type="InterPro" id="IPR052162">
    <property type="entry name" value="Sensor_kinase/Photoreceptor"/>
</dbReference>
<dbReference type="SUPFAM" id="SSF47384">
    <property type="entry name" value="Homodimeric domain of signal transducing histidine kinase"/>
    <property type="match status" value="1"/>
</dbReference>
<feature type="domain" description="PAC" evidence="9">
    <location>
        <begin position="219"/>
        <end position="271"/>
    </location>
</feature>
<keyword evidence="4" id="KW-0808">Transferase</keyword>